<evidence type="ECO:0000256" key="2">
    <source>
        <dbReference type="SAM" id="Phobius"/>
    </source>
</evidence>
<name>A0A5S4ZWD2_9FIRM</name>
<keyword evidence="4" id="KW-1185">Reference proteome</keyword>
<organism evidence="3 4">
    <name type="scientific">Desulfallas thermosapovorans DSM 6562</name>
    <dbReference type="NCBI Taxonomy" id="1121431"/>
    <lineage>
        <taxon>Bacteria</taxon>
        <taxon>Bacillati</taxon>
        <taxon>Bacillota</taxon>
        <taxon>Clostridia</taxon>
        <taxon>Eubacteriales</taxon>
        <taxon>Desulfallaceae</taxon>
        <taxon>Desulfallas</taxon>
    </lineage>
</organism>
<proteinExistence type="predicted"/>
<keyword evidence="2" id="KW-0812">Transmembrane</keyword>
<evidence type="ECO:0000256" key="1">
    <source>
        <dbReference type="SAM" id="MobiDB-lite"/>
    </source>
</evidence>
<gene>
    <name evidence="3" type="ORF">LX24_00440</name>
</gene>
<evidence type="ECO:0000313" key="4">
    <source>
        <dbReference type="Proteomes" id="UP000323166"/>
    </source>
</evidence>
<comment type="caution">
    <text evidence="3">The sequence shown here is derived from an EMBL/GenBank/DDBJ whole genome shotgun (WGS) entry which is preliminary data.</text>
</comment>
<accession>A0A5S4ZWD2</accession>
<keyword evidence="2" id="KW-1133">Transmembrane helix</keyword>
<sequence length="263" mass="28360">MNSLYRNRPRWRLFLPPREFSTSPRIMLPKMVLLLCIAVASGLPARRHIRFAVGFCGMVVTVSSTGPVSFIVSAAAGCCLRLKTGSSNSTGLSHSHGLSGDGTFPLRGGLFHGPGRGPSSPRVSHGPGRGPSSPRASHGPGRRPSSLRASHGPGSGPPSFLQIASPEAVCSISPRGGRPGLRGRLPLFLPMILLIIRYAIISIMIVVLTAICPPFSLVLCWQFPNAIWKGSRSLLPYLHPCPFWIYFAAYRCQPVYSAYYSNP</sequence>
<protein>
    <submittedName>
        <fullName evidence="3">Uncharacterized protein</fullName>
    </submittedName>
</protein>
<reference evidence="3 4" key="1">
    <citation type="submission" date="2019-07" db="EMBL/GenBank/DDBJ databases">
        <title>Genomic Encyclopedia of Type Strains, Phase I: the one thousand microbial genomes (KMG-I) project.</title>
        <authorList>
            <person name="Kyrpides N."/>
        </authorList>
    </citation>
    <scope>NUCLEOTIDE SEQUENCE [LARGE SCALE GENOMIC DNA]</scope>
    <source>
        <strain evidence="3 4">DSM 6562</strain>
    </source>
</reference>
<dbReference type="EMBL" id="VNHM01000002">
    <property type="protein sequence ID" value="TYO97256.1"/>
    <property type="molecule type" value="Genomic_DNA"/>
</dbReference>
<dbReference type="AlphaFoldDB" id="A0A5S4ZWD2"/>
<dbReference type="Proteomes" id="UP000323166">
    <property type="component" value="Unassembled WGS sequence"/>
</dbReference>
<keyword evidence="2" id="KW-0472">Membrane</keyword>
<feature type="region of interest" description="Disordered" evidence="1">
    <location>
        <begin position="109"/>
        <end position="157"/>
    </location>
</feature>
<feature type="transmembrane region" description="Helical" evidence="2">
    <location>
        <begin position="57"/>
        <end position="80"/>
    </location>
</feature>
<evidence type="ECO:0000313" key="3">
    <source>
        <dbReference type="EMBL" id="TYO97256.1"/>
    </source>
</evidence>
<feature type="transmembrane region" description="Helical" evidence="2">
    <location>
        <begin position="187"/>
        <end position="211"/>
    </location>
</feature>